<dbReference type="InterPro" id="IPR027417">
    <property type="entry name" value="P-loop_NTPase"/>
</dbReference>
<protein>
    <recommendedName>
        <fullName evidence="2">Thymidylate kinase</fullName>
    </recommendedName>
</protein>
<reference evidence="1" key="1">
    <citation type="submission" date="2024-03" db="EMBL/GenBank/DDBJ databases">
        <authorList>
            <person name="Chantapakul B."/>
            <person name="Wang S."/>
        </authorList>
    </citation>
    <scope>NUCLEOTIDE SEQUENCE</scope>
</reference>
<name>A0AAU8HYN1_9CAUD</name>
<organism evidence="1">
    <name type="scientific">Rhizobium phage LG08</name>
    <dbReference type="NCBI Taxonomy" id="3129229"/>
    <lineage>
        <taxon>Viruses</taxon>
        <taxon>Duplodnaviria</taxon>
        <taxon>Heunggongvirae</taxon>
        <taxon>Uroviricota</taxon>
        <taxon>Caudoviricetes</taxon>
    </lineage>
</organism>
<sequence length="183" mass="21225">MDRTGKSTLAKPEMLRQFPSVRGFYFHETRYSNQAKELFQDPVTSVSVSKALAISELLEVVAYMEDYGNNKVIMPRSFLSSMVYMDMRGNFPEALSLQVQCDYILEKYNIVHVPVFLSVSKIGMMYRGAKENSFEVKNYDAVKASMDKVAPKNTLTYDTGAWMMEDLRDELVRNLYRYDRKDQ</sequence>
<dbReference type="EMBL" id="PP429226">
    <property type="protein sequence ID" value="XCI77531.1"/>
    <property type="molecule type" value="Genomic_DNA"/>
</dbReference>
<evidence type="ECO:0008006" key="2">
    <source>
        <dbReference type="Google" id="ProtNLM"/>
    </source>
</evidence>
<gene>
    <name evidence="1" type="ORF">LDCGVIBL_CDS0173</name>
</gene>
<accession>A0AAU8HYN1</accession>
<dbReference type="Gene3D" id="3.40.50.300">
    <property type="entry name" value="P-loop containing nucleotide triphosphate hydrolases"/>
    <property type="match status" value="1"/>
</dbReference>
<evidence type="ECO:0000313" key="1">
    <source>
        <dbReference type="EMBL" id="XCI77531.1"/>
    </source>
</evidence>
<proteinExistence type="predicted"/>